<evidence type="ECO:0000313" key="3">
    <source>
        <dbReference type="Proteomes" id="UP001523550"/>
    </source>
</evidence>
<comment type="caution">
    <text evidence="2">The sequence shown here is derived from an EMBL/GenBank/DDBJ whole genome shotgun (WGS) entry which is preliminary data.</text>
</comment>
<dbReference type="GO" id="GO:0102971">
    <property type="term" value="F:phosphinothricin N-acetyltransferase activity"/>
    <property type="evidence" value="ECO:0007669"/>
    <property type="project" value="UniProtKB-EC"/>
</dbReference>
<protein>
    <submittedName>
        <fullName evidence="2">Phosphinothricin acetyltransferase</fullName>
        <ecNumber evidence="2">2.3.1.183</ecNumber>
    </submittedName>
</protein>
<evidence type="ECO:0000259" key="1">
    <source>
        <dbReference type="PROSITE" id="PS51186"/>
    </source>
</evidence>
<sequence>MRSIFLAGIATGQASFETEATLPQCWDDFTRSKHPESITVIHDDMGRIAAWGALAPTSTRYCYRGVAEVQLYVAPESRGHGLGARILADLIRFSETYCLWTLQAVVFPENRPSIQLFEAHGFRQVGYREKIAQMNGEWRDTLLFERRSPHIK</sequence>
<dbReference type="EMBL" id="JALJYF010000001">
    <property type="protein sequence ID" value="MCP1726252.1"/>
    <property type="molecule type" value="Genomic_DNA"/>
</dbReference>
<proteinExistence type="predicted"/>
<keyword evidence="2" id="KW-0012">Acyltransferase</keyword>
<gene>
    <name evidence="2" type="ORF">J2T60_000217</name>
</gene>
<keyword evidence="3" id="KW-1185">Reference proteome</keyword>
<dbReference type="PROSITE" id="PS51186">
    <property type="entry name" value="GNAT"/>
    <property type="match status" value="1"/>
</dbReference>
<dbReference type="Proteomes" id="UP001523550">
    <property type="component" value="Unassembled WGS sequence"/>
</dbReference>
<dbReference type="Pfam" id="PF00583">
    <property type="entry name" value="Acetyltransf_1"/>
    <property type="match status" value="1"/>
</dbReference>
<dbReference type="Gene3D" id="3.40.630.30">
    <property type="match status" value="1"/>
</dbReference>
<reference evidence="2 3" key="1">
    <citation type="submission" date="2022-03" db="EMBL/GenBank/DDBJ databases">
        <title>Genomic Encyclopedia of Type Strains, Phase III (KMG-III): the genomes of soil and plant-associated and newly described type strains.</title>
        <authorList>
            <person name="Whitman W."/>
        </authorList>
    </citation>
    <scope>NUCLEOTIDE SEQUENCE [LARGE SCALE GENOMIC DNA]</scope>
    <source>
        <strain evidence="2 3">BSker1</strain>
    </source>
</reference>
<dbReference type="EC" id="2.3.1.183" evidence="2"/>
<dbReference type="InterPro" id="IPR016181">
    <property type="entry name" value="Acyl_CoA_acyltransferase"/>
</dbReference>
<dbReference type="CDD" id="cd04301">
    <property type="entry name" value="NAT_SF"/>
    <property type="match status" value="1"/>
</dbReference>
<dbReference type="SUPFAM" id="SSF55729">
    <property type="entry name" value="Acyl-CoA N-acyltransferases (Nat)"/>
    <property type="match status" value="1"/>
</dbReference>
<keyword evidence="2" id="KW-0808">Transferase</keyword>
<accession>A0ABT1G588</accession>
<feature type="domain" description="N-acetyltransferase" evidence="1">
    <location>
        <begin position="1"/>
        <end position="145"/>
    </location>
</feature>
<name>A0ABT1G588_9GAMM</name>
<organism evidence="2 3">
    <name type="scientific">Natronospira proteinivora</name>
    <dbReference type="NCBI Taxonomy" id="1807133"/>
    <lineage>
        <taxon>Bacteria</taxon>
        <taxon>Pseudomonadati</taxon>
        <taxon>Pseudomonadota</taxon>
        <taxon>Gammaproteobacteria</taxon>
        <taxon>Natronospirales</taxon>
        <taxon>Natronospiraceae</taxon>
        <taxon>Natronospira</taxon>
    </lineage>
</organism>
<evidence type="ECO:0000313" key="2">
    <source>
        <dbReference type="EMBL" id="MCP1726252.1"/>
    </source>
</evidence>
<dbReference type="InterPro" id="IPR000182">
    <property type="entry name" value="GNAT_dom"/>
</dbReference>